<accession>A0AAD6V3A4</accession>
<sequence>MCAGRASRALYDLYTSPLYTSPPLTGQHAKRHASCKPRRPLPAPVPYKIRRPSPVVYAQDNARCPPFSSLAARHAHRYRRPAQASTSSSTNPLRIFPCRTASPLLVSRLPRATHCLHTARFPGLCGVSPHHITLRRDPPPCIRISRERCGMMHHIRVLHNLGNPLLAHARSLCPRRLLARGGAIPPRSSSPLGAITIGHLVSVSNFQFSLLGYAGRSRQRPACVRDAASHGPCTGILKIGLSPCSHQRRTQIEIHGPHRLPPAAPPPSRCPASRPPPARLPPRLPPRPACCPPPAARRPPPAARRPPPAAPPARCLFCSTALQPRLPVALRHPLPRLPAAPAQGDSVAGQLAESQMFSRDATNTHHKPPCITAVARPITRRHARHPALAATLPRCCKIPASCARPLPAHRMRAPAGRASPLFAITSLKQHGQRPSRSHADLHSQPSRPPPQLFKCLGRAAVPNRLVPPAPPIR</sequence>
<reference evidence="2" key="1">
    <citation type="submission" date="2023-03" db="EMBL/GenBank/DDBJ databases">
        <title>Massive genome expansion in bonnet fungi (Mycena s.s.) driven by repeated elements and novel gene families across ecological guilds.</title>
        <authorList>
            <consortium name="Lawrence Berkeley National Laboratory"/>
            <person name="Harder C.B."/>
            <person name="Miyauchi S."/>
            <person name="Viragh M."/>
            <person name="Kuo A."/>
            <person name="Thoen E."/>
            <person name="Andreopoulos B."/>
            <person name="Lu D."/>
            <person name="Skrede I."/>
            <person name="Drula E."/>
            <person name="Henrissat B."/>
            <person name="Morin E."/>
            <person name="Kohler A."/>
            <person name="Barry K."/>
            <person name="LaButti K."/>
            <person name="Morin E."/>
            <person name="Salamov A."/>
            <person name="Lipzen A."/>
            <person name="Mereny Z."/>
            <person name="Hegedus B."/>
            <person name="Baldrian P."/>
            <person name="Stursova M."/>
            <person name="Weitz H."/>
            <person name="Taylor A."/>
            <person name="Grigoriev I.V."/>
            <person name="Nagy L.G."/>
            <person name="Martin F."/>
            <person name="Kauserud H."/>
        </authorList>
    </citation>
    <scope>NUCLEOTIDE SEQUENCE</scope>
    <source>
        <strain evidence="2">9144</strain>
    </source>
</reference>
<evidence type="ECO:0000313" key="2">
    <source>
        <dbReference type="EMBL" id="KAJ7196342.1"/>
    </source>
</evidence>
<feature type="compositionally biased region" description="Basic residues" evidence="1">
    <location>
        <begin position="28"/>
        <end position="39"/>
    </location>
</feature>
<organism evidence="2 3">
    <name type="scientific">Mycena pura</name>
    <dbReference type="NCBI Taxonomy" id="153505"/>
    <lineage>
        <taxon>Eukaryota</taxon>
        <taxon>Fungi</taxon>
        <taxon>Dikarya</taxon>
        <taxon>Basidiomycota</taxon>
        <taxon>Agaricomycotina</taxon>
        <taxon>Agaricomycetes</taxon>
        <taxon>Agaricomycetidae</taxon>
        <taxon>Agaricales</taxon>
        <taxon>Marasmiineae</taxon>
        <taxon>Mycenaceae</taxon>
        <taxon>Mycena</taxon>
    </lineage>
</organism>
<name>A0AAD6V3A4_9AGAR</name>
<dbReference type="AlphaFoldDB" id="A0AAD6V3A4"/>
<evidence type="ECO:0000313" key="3">
    <source>
        <dbReference type="Proteomes" id="UP001219525"/>
    </source>
</evidence>
<feature type="region of interest" description="Disordered" evidence="1">
    <location>
        <begin position="428"/>
        <end position="473"/>
    </location>
</feature>
<dbReference type="EMBL" id="JARJCW010000084">
    <property type="protein sequence ID" value="KAJ7196342.1"/>
    <property type="molecule type" value="Genomic_DNA"/>
</dbReference>
<feature type="region of interest" description="Disordered" evidence="1">
    <location>
        <begin position="256"/>
        <end position="309"/>
    </location>
</feature>
<proteinExistence type="predicted"/>
<protein>
    <submittedName>
        <fullName evidence="2">Uncharacterized protein</fullName>
    </submittedName>
</protein>
<feature type="region of interest" description="Disordered" evidence="1">
    <location>
        <begin position="22"/>
        <end position="46"/>
    </location>
</feature>
<keyword evidence="3" id="KW-1185">Reference proteome</keyword>
<comment type="caution">
    <text evidence="2">The sequence shown here is derived from an EMBL/GenBank/DDBJ whole genome shotgun (WGS) entry which is preliminary data.</text>
</comment>
<dbReference type="Proteomes" id="UP001219525">
    <property type="component" value="Unassembled WGS sequence"/>
</dbReference>
<evidence type="ECO:0000256" key="1">
    <source>
        <dbReference type="SAM" id="MobiDB-lite"/>
    </source>
</evidence>
<feature type="compositionally biased region" description="Pro residues" evidence="1">
    <location>
        <begin position="259"/>
        <end position="309"/>
    </location>
</feature>
<gene>
    <name evidence="2" type="ORF">GGX14DRAFT_574912</name>
</gene>